<accession>A0AAU9JSF4</accession>
<evidence type="ECO:0000313" key="1">
    <source>
        <dbReference type="EMBL" id="CAG9328026.1"/>
    </source>
</evidence>
<proteinExistence type="predicted"/>
<organism evidence="1 2">
    <name type="scientific">Blepharisma stoltei</name>
    <dbReference type="NCBI Taxonomy" id="1481888"/>
    <lineage>
        <taxon>Eukaryota</taxon>
        <taxon>Sar</taxon>
        <taxon>Alveolata</taxon>
        <taxon>Ciliophora</taxon>
        <taxon>Postciliodesmatophora</taxon>
        <taxon>Heterotrichea</taxon>
        <taxon>Heterotrichida</taxon>
        <taxon>Blepharismidae</taxon>
        <taxon>Blepharisma</taxon>
    </lineage>
</organism>
<sequence length="87" mass="9565">MTPTSKWTSVCLCQQQFLIVGKCTLSSHMATSGIIRILKEDLLGLALLLPCMVGQADIRNLLNGKQLGCYIPRCQETVLLLLLTLAF</sequence>
<evidence type="ECO:0000313" key="2">
    <source>
        <dbReference type="Proteomes" id="UP001162131"/>
    </source>
</evidence>
<gene>
    <name evidence="1" type="ORF">BSTOLATCC_MIC45486</name>
</gene>
<name>A0AAU9JSF4_9CILI</name>
<dbReference type="AlphaFoldDB" id="A0AAU9JSF4"/>
<dbReference type="EMBL" id="CAJZBQ010000045">
    <property type="protein sequence ID" value="CAG9328026.1"/>
    <property type="molecule type" value="Genomic_DNA"/>
</dbReference>
<dbReference type="Proteomes" id="UP001162131">
    <property type="component" value="Unassembled WGS sequence"/>
</dbReference>
<comment type="caution">
    <text evidence="1">The sequence shown here is derived from an EMBL/GenBank/DDBJ whole genome shotgun (WGS) entry which is preliminary data.</text>
</comment>
<keyword evidence="2" id="KW-1185">Reference proteome</keyword>
<protein>
    <submittedName>
        <fullName evidence="1">Uncharacterized protein</fullName>
    </submittedName>
</protein>
<reference evidence="1" key="1">
    <citation type="submission" date="2021-09" db="EMBL/GenBank/DDBJ databases">
        <authorList>
            <consortium name="AG Swart"/>
            <person name="Singh M."/>
            <person name="Singh A."/>
            <person name="Seah K."/>
            <person name="Emmerich C."/>
        </authorList>
    </citation>
    <scope>NUCLEOTIDE SEQUENCE</scope>
    <source>
        <strain evidence="1">ATCC30299</strain>
    </source>
</reference>